<reference evidence="2 3" key="1">
    <citation type="submission" date="2013-01" db="EMBL/GenBank/DDBJ databases">
        <authorList>
            <person name="Bench S."/>
        </authorList>
    </citation>
    <scope>NUCLEOTIDE SEQUENCE [LARGE SCALE GENOMIC DNA]</scope>
    <source>
        <strain evidence="2 3">WH 8502</strain>
    </source>
</reference>
<reference evidence="2 3" key="2">
    <citation type="submission" date="2013-09" db="EMBL/GenBank/DDBJ databases">
        <title>Whole genome comparison of six Crocosphaera watsonii strains with differing phenotypes.</title>
        <authorList>
            <person name="Bench S.R."/>
            <person name="Heller P."/>
            <person name="Frank I."/>
            <person name="Arciniega M."/>
            <person name="Shilova I.N."/>
            <person name="Zehr J.P."/>
        </authorList>
    </citation>
    <scope>NUCLEOTIDE SEQUENCE [LARGE SCALE GENOMIC DNA]</scope>
    <source>
        <strain evidence="2 3">WH 8502</strain>
    </source>
</reference>
<accession>T2IB93</accession>
<evidence type="ECO:0000313" key="3">
    <source>
        <dbReference type="Proteomes" id="UP000018348"/>
    </source>
</evidence>
<dbReference type="EMBL" id="CAQK01000147">
    <property type="protein sequence ID" value="CCQ49500.1"/>
    <property type="molecule type" value="Genomic_DNA"/>
</dbReference>
<evidence type="ECO:0000313" key="2">
    <source>
        <dbReference type="EMBL" id="CCQ49500.1"/>
    </source>
</evidence>
<name>T2IB93_CROWT</name>
<evidence type="ECO:0000256" key="1">
    <source>
        <dbReference type="SAM" id="MobiDB-lite"/>
    </source>
</evidence>
<gene>
    <name evidence="2" type="ORF">CWATWH8502_4924</name>
</gene>
<dbReference type="Proteomes" id="UP000018348">
    <property type="component" value="Unassembled WGS sequence"/>
</dbReference>
<organism evidence="2 3">
    <name type="scientific">Crocosphaera watsonii WH 8502</name>
    <dbReference type="NCBI Taxonomy" id="423474"/>
    <lineage>
        <taxon>Bacteria</taxon>
        <taxon>Bacillati</taxon>
        <taxon>Cyanobacteriota</taxon>
        <taxon>Cyanophyceae</taxon>
        <taxon>Oscillatoriophycideae</taxon>
        <taxon>Chroococcales</taxon>
        <taxon>Aphanothecaceae</taxon>
        <taxon>Crocosphaera</taxon>
    </lineage>
</organism>
<dbReference type="RefSeq" id="WP_021829476.1">
    <property type="nucleotide sequence ID" value="NZ_CAQK01000147.1"/>
</dbReference>
<evidence type="ECO:0008006" key="4">
    <source>
        <dbReference type="Google" id="ProtNLM"/>
    </source>
</evidence>
<dbReference type="AlphaFoldDB" id="T2IB93"/>
<comment type="caution">
    <text evidence="2">The sequence shown here is derived from an EMBL/GenBank/DDBJ whole genome shotgun (WGS) entry which is preliminary data.</text>
</comment>
<feature type="region of interest" description="Disordered" evidence="1">
    <location>
        <begin position="1"/>
        <end position="21"/>
    </location>
</feature>
<proteinExistence type="predicted"/>
<protein>
    <recommendedName>
        <fullName evidence="4">DNA-binding protein</fullName>
    </recommendedName>
</protein>
<feature type="compositionally biased region" description="Polar residues" evidence="1">
    <location>
        <begin position="1"/>
        <end position="10"/>
    </location>
</feature>
<sequence>MPKSLTTSEPNILRPEDFDPPLKRKEPSVPYYWTVDELAAELGVTDRKVQYDVKGNPQRNTPPRLKAYQAGMAFLVPEADALEYIWQYRQRNQKS</sequence>